<protein>
    <recommendedName>
        <fullName evidence="4">Antitoxin</fullName>
    </recommendedName>
</protein>
<dbReference type="RefSeq" id="WP_354365781.1">
    <property type="nucleotide sequence ID" value="NZ_JBEPLO010000021.1"/>
</dbReference>
<accession>A0ABV2FJB2</accession>
<comment type="caution">
    <text evidence="2">The sequence shown here is derived from an EMBL/GenBank/DDBJ whole genome shotgun (WGS) entry which is preliminary data.</text>
</comment>
<gene>
    <name evidence="2" type="ORF">ABID29_001779</name>
</gene>
<reference evidence="2 3" key="1">
    <citation type="submission" date="2024-06" db="EMBL/GenBank/DDBJ databases">
        <title>Genomic Encyclopedia of Type Strains, Phase IV (KMG-IV): sequencing the most valuable type-strain genomes for metagenomic binning, comparative biology and taxonomic classification.</title>
        <authorList>
            <person name="Goeker M."/>
        </authorList>
    </citation>
    <scope>NUCLEOTIDE SEQUENCE [LARGE SCALE GENOMIC DNA]</scope>
    <source>
        <strain evidence="2 3">DSM 28303</strain>
    </source>
</reference>
<organism evidence="2 3">
    <name type="scientific">Streptococcus rupicaprae</name>
    <dbReference type="NCBI Taxonomy" id="759619"/>
    <lineage>
        <taxon>Bacteria</taxon>
        <taxon>Bacillati</taxon>
        <taxon>Bacillota</taxon>
        <taxon>Bacilli</taxon>
        <taxon>Lactobacillales</taxon>
        <taxon>Streptococcaceae</taxon>
        <taxon>Streptococcus</taxon>
    </lineage>
</organism>
<dbReference type="Proteomes" id="UP001549122">
    <property type="component" value="Unassembled WGS sequence"/>
</dbReference>
<proteinExistence type="predicted"/>
<feature type="compositionally biased region" description="Polar residues" evidence="1">
    <location>
        <begin position="10"/>
        <end position="19"/>
    </location>
</feature>
<keyword evidence="3" id="KW-1185">Reference proteome</keyword>
<evidence type="ECO:0000313" key="2">
    <source>
        <dbReference type="EMBL" id="MET3558653.1"/>
    </source>
</evidence>
<sequence length="75" mass="8479">MTKQKYGRPSTGQKGNNRPTVVISRENYDEVDSLSLGTGMSRSAIVDYFISEGLRRARIEEVTITTKRLVLEDDK</sequence>
<name>A0ABV2FJB2_9STRE</name>
<feature type="region of interest" description="Disordered" evidence="1">
    <location>
        <begin position="1"/>
        <end position="23"/>
    </location>
</feature>
<evidence type="ECO:0000313" key="3">
    <source>
        <dbReference type="Proteomes" id="UP001549122"/>
    </source>
</evidence>
<evidence type="ECO:0000256" key="1">
    <source>
        <dbReference type="SAM" id="MobiDB-lite"/>
    </source>
</evidence>
<dbReference type="EMBL" id="JBEPLO010000021">
    <property type="protein sequence ID" value="MET3558653.1"/>
    <property type="molecule type" value="Genomic_DNA"/>
</dbReference>
<evidence type="ECO:0008006" key="4">
    <source>
        <dbReference type="Google" id="ProtNLM"/>
    </source>
</evidence>